<feature type="binding site" evidence="8">
    <location>
        <begin position="21"/>
        <end position="22"/>
    </location>
    <ligand>
        <name>substrate</name>
    </ligand>
</feature>
<feature type="binding site" evidence="8">
    <location>
        <begin position="53"/>
        <end position="54"/>
    </location>
    <ligand>
        <name>substrate</name>
    </ligand>
</feature>
<dbReference type="UniPathway" id="UPA00219"/>
<keyword evidence="4 8" id="KW-0573">Peptidoglycan synthesis</keyword>
<reference evidence="9 10" key="1">
    <citation type="submission" date="2016-11" db="EMBL/GenBank/DDBJ databases">
        <title>Complete genome sequence of thermophilic cyanobacteria strain Synechococcus sp. PCC6715.</title>
        <authorList>
            <person name="Tang J."/>
            <person name="Daroch M."/>
            <person name="Liang Y."/>
            <person name="Jiang D."/>
            <person name="Shah M."/>
        </authorList>
    </citation>
    <scope>NUCLEOTIDE SEQUENCE [LARGE SCALE GENOMIC DNA]</scope>
    <source>
        <strain evidence="9 10">PCC 6715</strain>
    </source>
</reference>
<comment type="pathway">
    <text evidence="8">Cell wall biogenesis; peptidoglycan biosynthesis.</text>
</comment>
<keyword evidence="5 8" id="KW-0413">Isomerase</keyword>
<dbReference type="InterPro" id="IPR018187">
    <property type="entry name" value="Asp/Glu_racemase_AS_1"/>
</dbReference>
<feature type="binding site" evidence="8">
    <location>
        <begin position="85"/>
        <end position="86"/>
    </location>
    <ligand>
        <name>substrate</name>
    </ligand>
</feature>
<evidence type="ECO:0000313" key="9">
    <source>
        <dbReference type="EMBL" id="ATS17501.1"/>
    </source>
</evidence>
<evidence type="ECO:0000256" key="1">
    <source>
        <dbReference type="ARBA" id="ARBA00001602"/>
    </source>
</evidence>
<dbReference type="OrthoDB" id="9801055at2"/>
<feature type="active site" description="Proton donor/acceptor" evidence="8">
    <location>
        <position position="193"/>
    </location>
</feature>
<dbReference type="PANTHER" id="PTHR21198:SF2">
    <property type="entry name" value="GLUTAMATE RACEMASE"/>
    <property type="match status" value="1"/>
</dbReference>
<keyword evidence="6 8" id="KW-0961">Cell wall biogenesis/degradation</keyword>
<dbReference type="PANTHER" id="PTHR21198">
    <property type="entry name" value="GLUTAMATE RACEMASE"/>
    <property type="match status" value="1"/>
</dbReference>
<dbReference type="PROSITE" id="PS00924">
    <property type="entry name" value="ASP_GLU_RACEMASE_2"/>
    <property type="match status" value="1"/>
</dbReference>
<dbReference type="GO" id="GO:0008881">
    <property type="term" value="F:glutamate racemase activity"/>
    <property type="evidence" value="ECO:0007669"/>
    <property type="project" value="UniProtKB-UniRule"/>
</dbReference>
<accession>A0A2D2PZ37</accession>
<evidence type="ECO:0000256" key="8">
    <source>
        <dbReference type="HAMAP-Rule" id="MF_00258"/>
    </source>
</evidence>
<dbReference type="GO" id="GO:0008360">
    <property type="term" value="P:regulation of cell shape"/>
    <property type="evidence" value="ECO:0007669"/>
    <property type="project" value="UniProtKB-KW"/>
</dbReference>
<evidence type="ECO:0000256" key="3">
    <source>
        <dbReference type="ARBA" id="ARBA00022960"/>
    </source>
</evidence>
<dbReference type="FunFam" id="3.40.50.1860:FF:000002">
    <property type="entry name" value="Glutamate racemase"/>
    <property type="match status" value="1"/>
</dbReference>
<dbReference type="AlphaFoldDB" id="A0A2D2PZ37"/>
<dbReference type="PROSITE" id="PS00923">
    <property type="entry name" value="ASP_GLU_RACEMASE_1"/>
    <property type="match status" value="1"/>
</dbReference>
<dbReference type="KEGG" id="slw:BRW62_00650"/>
<reference evidence="10" key="2">
    <citation type="journal article" date="2022" name="Front. Microbiol.">
        <title>Comparative Genomic Analysis Revealed Distinct Molecular Components and Organization of CO2-Concentrating Mechanism in Thermophilic Cyanobacteria.</title>
        <authorList>
            <person name="Tang J."/>
            <person name="Zhou H."/>
            <person name="Yao D."/>
            <person name="Riaz S."/>
            <person name="You D."/>
            <person name="Klepacz-Smolka A."/>
            <person name="Daroch M."/>
        </authorList>
    </citation>
    <scope>NUCLEOTIDE SEQUENCE [LARGE SCALE GENOMIC DNA]</scope>
    <source>
        <strain evidence="10">PCC 6715</strain>
    </source>
</reference>
<dbReference type="RefSeq" id="WP_099797645.1">
    <property type="nucleotide sequence ID" value="NZ_CP018092.1"/>
</dbReference>
<dbReference type="Pfam" id="PF01177">
    <property type="entry name" value="Asp_Glu_race"/>
    <property type="match status" value="1"/>
</dbReference>
<comment type="similarity">
    <text evidence="8">Belongs to the aspartate/glutamate racemases family.</text>
</comment>
<comment type="catalytic activity">
    <reaction evidence="1 8">
        <text>L-glutamate = D-glutamate</text>
        <dbReference type="Rhea" id="RHEA:12813"/>
        <dbReference type="ChEBI" id="CHEBI:29985"/>
        <dbReference type="ChEBI" id="CHEBI:29986"/>
        <dbReference type="EC" id="5.1.1.3"/>
    </reaction>
</comment>
<name>A0A2D2PZ37_PARLV</name>
<dbReference type="HAMAP" id="MF_00258">
    <property type="entry name" value="Glu_racemase"/>
    <property type="match status" value="1"/>
</dbReference>
<evidence type="ECO:0000256" key="2">
    <source>
        <dbReference type="ARBA" id="ARBA00013090"/>
    </source>
</evidence>
<evidence type="ECO:0000313" key="10">
    <source>
        <dbReference type="Proteomes" id="UP000231057"/>
    </source>
</evidence>
<comment type="function">
    <text evidence="8">Provides the (R)-glutamate required for cell wall biosynthesis.</text>
</comment>
<keyword evidence="10" id="KW-1185">Reference proteome</keyword>
<dbReference type="InterPro" id="IPR015942">
    <property type="entry name" value="Asp/Glu/hydantoin_racemase"/>
</dbReference>
<dbReference type="EC" id="5.1.1.3" evidence="2 8"/>
<gene>
    <name evidence="8" type="primary">murI</name>
    <name evidence="9" type="ORF">BRW62_00650</name>
</gene>
<evidence type="ECO:0000256" key="6">
    <source>
        <dbReference type="ARBA" id="ARBA00023316"/>
    </source>
</evidence>
<dbReference type="InterPro" id="IPR033134">
    <property type="entry name" value="Asp/Glu_racemase_AS_2"/>
</dbReference>
<dbReference type="InterPro" id="IPR001920">
    <property type="entry name" value="Asp/Glu_race"/>
</dbReference>
<dbReference type="GO" id="GO:0009252">
    <property type="term" value="P:peptidoglycan biosynthetic process"/>
    <property type="evidence" value="ECO:0007669"/>
    <property type="project" value="UniProtKB-UniRule"/>
</dbReference>
<keyword evidence="3 8" id="KW-0133">Cell shape</keyword>
<dbReference type="SUPFAM" id="SSF53681">
    <property type="entry name" value="Aspartate/glutamate racemase"/>
    <property type="match status" value="2"/>
</dbReference>
<dbReference type="EMBL" id="CP018092">
    <property type="protein sequence ID" value="ATS17501.1"/>
    <property type="molecule type" value="Genomic_DNA"/>
</dbReference>
<dbReference type="Gene3D" id="3.40.50.1860">
    <property type="match status" value="2"/>
</dbReference>
<dbReference type="GO" id="GO:0071555">
    <property type="term" value="P:cell wall organization"/>
    <property type="evidence" value="ECO:0007669"/>
    <property type="project" value="UniProtKB-KW"/>
</dbReference>
<feature type="binding site" evidence="8">
    <location>
        <begin position="194"/>
        <end position="195"/>
    </location>
    <ligand>
        <name>substrate</name>
    </ligand>
</feature>
<protein>
    <recommendedName>
        <fullName evidence="7 8">Glutamate racemase</fullName>
        <ecNumber evidence="2 8">5.1.1.3</ecNumber>
    </recommendedName>
</protein>
<evidence type="ECO:0000256" key="7">
    <source>
        <dbReference type="ARBA" id="ARBA00070053"/>
    </source>
</evidence>
<feature type="active site" description="Proton donor/acceptor" evidence="8">
    <location>
        <position position="84"/>
    </location>
</feature>
<evidence type="ECO:0000256" key="4">
    <source>
        <dbReference type="ARBA" id="ARBA00022984"/>
    </source>
</evidence>
<organism evidence="9 10">
    <name type="scientific">Parathermosynechococcus lividus PCC 6715</name>
    <dbReference type="NCBI Taxonomy" id="1917166"/>
    <lineage>
        <taxon>Bacteria</taxon>
        <taxon>Bacillati</taxon>
        <taxon>Cyanobacteriota</taxon>
        <taxon>Cyanophyceae</taxon>
        <taxon>Acaryochloridales</taxon>
        <taxon>Thermosynechococcaceae</taxon>
        <taxon>Parathermosynechococcus</taxon>
    </lineage>
</organism>
<proteinExistence type="inferred from homology"/>
<dbReference type="Proteomes" id="UP000231057">
    <property type="component" value="Chromosome"/>
</dbReference>
<dbReference type="NCBIfam" id="TIGR00067">
    <property type="entry name" value="glut_race"/>
    <property type="match status" value="1"/>
</dbReference>
<sequence>MDNWYEGTQGLDPTGSIGVFDSGVGGLTVLRALQAQLPRESFLYLADTARLPYGTRSRSEILQYVREILTWMQHRGIKMAVMACNTSSALALEQVRHEFSFPILGLIEPAAQAAVTIGKRIGIIATPATVKSGTYVRVLQECSPHVAIAQVACPEFVPLIESNCLSGERVRRSVRQALAPLIEFGLDTLVYGCTHYPHLRHIIADYLPSSVHHLDPATTVAHSTAHALKALSLQTVAHQGHVHFYVSGAPEQFARLASQWLGYYPRTQHLPLSVLSQSYSVEITLPTVPAVVAS</sequence>
<dbReference type="InterPro" id="IPR004391">
    <property type="entry name" value="Glu_race"/>
</dbReference>
<evidence type="ECO:0000256" key="5">
    <source>
        <dbReference type="ARBA" id="ARBA00023235"/>
    </source>
</evidence>